<dbReference type="eggNOG" id="KOG4725">
    <property type="taxonomic scope" value="Eukaryota"/>
</dbReference>
<sequence length="472" mass="52303">MDLERDNYQAFFEKLHSTTSPRNLSQIFEDDNKLMQSETKNLRYQPQSEQKMQQQHKPKTKLQRNSKPDSKTGESWTTLMAVVAEAYKGNDAVGRVGLALLRNEAGAAQLMVYKNGAKVLSRLLLTKSTESSQPRIGQGTVIMRQTYLQFFDDEHCFWSLHIELAKDEERFTQALTKLGMNLDETAKNLNDKSWATAIAIATSSTKTTTTMQAESAVRASNDDSESESAQYGDDIITTYDARAPMAAPAPVAATKALIKSCSAVSLPRSEPQMSVGKLEIYLDEQRATGHSIDKKMEAIMQALCRLTGDSNITSSSVHHLNDNGDSAAIGTSKQIDSLLQARKLMQPCNDNDEDELLELEQKLLDLKKENRALLKSLRVKEQAFDDLRTTTGALCQDLVSQNTELRQQNTSLIAAMSTTLSRTNADNLTMTNCSNCEQHLTKIAALETRLMAMQNALLKYTTSKGATASPPQ</sequence>
<dbReference type="EMBL" id="CH916370">
    <property type="protein sequence ID" value="EDW00023.1"/>
    <property type="molecule type" value="Genomic_DNA"/>
</dbReference>
<dbReference type="Proteomes" id="UP000001070">
    <property type="component" value="Unassembled WGS sequence"/>
</dbReference>
<evidence type="ECO:0000313" key="4">
    <source>
        <dbReference type="Proteomes" id="UP000001070"/>
    </source>
</evidence>
<dbReference type="PhylomeDB" id="B4JKC0"/>
<evidence type="ECO:0000256" key="2">
    <source>
        <dbReference type="SAM" id="MobiDB-lite"/>
    </source>
</evidence>
<protein>
    <submittedName>
        <fullName evidence="3">GH12631</fullName>
    </submittedName>
</protein>
<dbReference type="STRING" id="7222.B4JKC0"/>
<keyword evidence="1" id="KW-0175">Coiled coil</keyword>
<keyword evidence="4" id="KW-1185">Reference proteome</keyword>
<dbReference type="OMA" id="HKMDAIL"/>
<feature type="region of interest" description="Disordered" evidence="2">
    <location>
        <begin position="43"/>
        <end position="74"/>
    </location>
</feature>
<evidence type="ECO:0000256" key="1">
    <source>
        <dbReference type="SAM" id="Coils"/>
    </source>
</evidence>
<dbReference type="SMR" id="B4JKC0"/>
<dbReference type="KEGG" id="dgr:6564575"/>
<dbReference type="InParanoid" id="B4JKC0"/>
<dbReference type="OrthoDB" id="5842926at2759"/>
<feature type="compositionally biased region" description="Basic residues" evidence="2">
    <location>
        <begin position="54"/>
        <end position="64"/>
    </location>
</feature>
<feature type="coiled-coil region" evidence="1">
    <location>
        <begin position="349"/>
        <end position="376"/>
    </location>
</feature>
<organism evidence="4">
    <name type="scientific">Drosophila grimshawi</name>
    <name type="common">Hawaiian fruit fly</name>
    <name type="synonym">Idiomyia grimshawi</name>
    <dbReference type="NCBI Taxonomy" id="7222"/>
    <lineage>
        <taxon>Eukaryota</taxon>
        <taxon>Metazoa</taxon>
        <taxon>Ecdysozoa</taxon>
        <taxon>Arthropoda</taxon>
        <taxon>Hexapoda</taxon>
        <taxon>Insecta</taxon>
        <taxon>Pterygota</taxon>
        <taxon>Neoptera</taxon>
        <taxon>Endopterygota</taxon>
        <taxon>Diptera</taxon>
        <taxon>Brachycera</taxon>
        <taxon>Muscomorpha</taxon>
        <taxon>Ephydroidea</taxon>
        <taxon>Drosophilidae</taxon>
        <taxon>Drosophila</taxon>
        <taxon>Hawaiian Drosophila</taxon>
    </lineage>
</organism>
<accession>B4JKC0</accession>
<feature type="compositionally biased region" description="Polar residues" evidence="2">
    <location>
        <begin position="43"/>
        <end position="53"/>
    </location>
</feature>
<name>B4JKC0_DROGR</name>
<dbReference type="AlphaFoldDB" id="B4JKC0"/>
<evidence type="ECO:0000313" key="3">
    <source>
        <dbReference type="EMBL" id="EDW00023.1"/>
    </source>
</evidence>
<reference evidence="3 4" key="1">
    <citation type="journal article" date="2007" name="Nature">
        <title>Evolution of genes and genomes on the Drosophila phylogeny.</title>
        <authorList>
            <consortium name="Drosophila 12 Genomes Consortium"/>
            <person name="Clark A.G."/>
            <person name="Eisen M.B."/>
            <person name="Smith D.R."/>
            <person name="Bergman C.M."/>
            <person name="Oliver B."/>
            <person name="Markow T.A."/>
            <person name="Kaufman T.C."/>
            <person name="Kellis M."/>
            <person name="Gelbart W."/>
            <person name="Iyer V.N."/>
            <person name="Pollard D.A."/>
            <person name="Sackton T.B."/>
            <person name="Larracuente A.M."/>
            <person name="Singh N.D."/>
            <person name="Abad J.P."/>
            <person name="Abt D.N."/>
            <person name="Adryan B."/>
            <person name="Aguade M."/>
            <person name="Akashi H."/>
            <person name="Anderson W.W."/>
            <person name="Aquadro C.F."/>
            <person name="Ardell D.H."/>
            <person name="Arguello R."/>
            <person name="Artieri C.G."/>
            <person name="Barbash D.A."/>
            <person name="Barker D."/>
            <person name="Barsanti P."/>
            <person name="Batterham P."/>
            <person name="Batzoglou S."/>
            <person name="Begun D."/>
            <person name="Bhutkar A."/>
            <person name="Blanco E."/>
            <person name="Bosak S.A."/>
            <person name="Bradley R.K."/>
            <person name="Brand A.D."/>
            <person name="Brent M.R."/>
            <person name="Brooks A.N."/>
            <person name="Brown R.H."/>
            <person name="Butlin R.K."/>
            <person name="Caggese C."/>
            <person name="Calvi B.R."/>
            <person name="Bernardo de Carvalho A."/>
            <person name="Caspi A."/>
            <person name="Castrezana S."/>
            <person name="Celniker S.E."/>
            <person name="Chang J.L."/>
            <person name="Chapple C."/>
            <person name="Chatterji S."/>
            <person name="Chinwalla A."/>
            <person name="Civetta A."/>
            <person name="Clifton S.W."/>
            <person name="Comeron J.M."/>
            <person name="Costello J.C."/>
            <person name="Coyne J.A."/>
            <person name="Daub J."/>
            <person name="David R.G."/>
            <person name="Delcher A.L."/>
            <person name="Delehaunty K."/>
            <person name="Do C.B."/>
            <person name="Ebling H."/>
            <person name="Edwards K."/>
            <person name="Eickbush T."/>
            <person name="Evans J.D."/>
            <person name="Filipski A."/>
            <person name="Findeiss S."/>
            <person name="Freyhult E."/>
            <person name="Fulton L."/>
            <person name="Fulton R."/>
            <person name="Garcia A.C."/>
            <person name="Gardiner A."/>
            <person name="Garfield D.A."/>
            <person name="Garvin B.E."/>
            <person name="Gibson G."/>
            <person name="Gilbert D."/>
            <person name="Gnerre S."/>
            <person name="Godfrey J."/>
            <person name="Good R."/>
            <person name="Gotea V."/>
            <person name="Gravely B."/>
            <person name="Greenberg A.J."/>
            <person name="Griffiths-Jones S."/>
            <person name="Gross S."/>
            <person name="Guigo R."/>
            <person name="Gustafson E.A."/>
            <person name="Haerty W."/>
            <person name="Hahn M.W."/>
            <person name="Halligan D.L."/>
            <person name="Halpern A.L."/>
            <person name="Halter G.M."/>
            <person name="Han M.V."/>
            <person name="Heger A."/>
            <person name="Hillier L."/>
            <person name="Hinrichs A.S."/>
            <person name="Holmes I."/>
            <person name="Hoskins R.A."/>
            <person name="Hubisz M.J."/>
            <person name="Hultmark D."/>
            <person name="Huntley M.A."/>
            <person name="Jaffe D.B."/>
            <person name="Jagadeeshan S."/>
            <person name="Jeck W.R."/>
            <person name="Johnson J."/>
            <person name="Jones C.D."/>
            <person name="Jordan W.C."/>
            <person name="Karpen G.H."/>
            <person name="Kataoka E."/>
            <person name="Keightley P.D."/>
            <person name="Kheradpour P."/>
            <person name="Kirkness E.F."/>
            <person name="Koerich L.B."/>
            <person name="Kristiansen K."/>
            <person name="Kudrna D."/>
            <person name="Kulathinal R.J."/>
            <person name="Kumar S."/>
            <person name="Kwok R."/>
            <person name="Lander E."/>
            <person name="Langley C.H."/>
            <person name="Lapoint R."/>
            <person name="Lazzaro B.P."/>
            <person name="Lee S.J."/>
            <person name="Levesque L."/>
            <person name="Li R."/>
            <person name="Lin C.F."/>
            <person name="Lin M.F."/>
            <person name="Lindblad-Toh K."/>
            <person name="Llopart A."/>
            <person name="Long M."/>
            <person name="Low L."/>
            <person name="Lozovsky E."/>
            <person name="Lu J."/>
            <person name="Luo M."/>
            <person name="Machado C.A."/>
            <person name="Makalowski W."/>
            <person name="Marzo M."/>
            <person name="Matsuda M."/>
            <person name="Matzkin L."/>
            <person name="McAllister B."/>
            <person name="McBride C.S."/>
            <person name="McKernan B."/>
            <person name="McKernan K."/>
            <person name="Mendez-Lago M."/>
            <person name="Minx P."/>
            <person name="Mollenhauer M.U."/>
            <person name="Montooth K."/>
            <person name="Mount S.M."/>
            <person name="Mu X."/>
            <person name="Myers E."/>
            <person name="Negre B."/>
            <person name="Newfeld S."/>
            <person name="Nielsen R."/>
            <person name="Noor M.A."/>
            <person name="O'Grady P."/>
            <person name="Pachter L."/>
            <person name="Papaceit M."/>
            <person name="Parisi M.J."/>
            <person name="Parisi M."/>
            <person name="Parts L."/>
            <person name="Pedersen J.S."/>
            <person name="Pesole G."/>
            <person name="Phillippy A.M."/>
            <person name="Ponting C.P."/>
            <person name="Pop M."/>
            <person name="Porcelli D."/>
            <person name="Powell J.R."/>
            <person name="Prohaska S."/>
            <person name="Pruitt K."/>
            <person name="Puig M."/>
            <person name="Quesneville H."/>
            <person name="Ram K.R."/>
            <person name="Rand D."/>
            <person name="Rasmussen M.D."/>
            <person name="Reed L.K."/>
            <person name="Reenan R."/>
            <person name="Reily A."/>
            <person name="Remington K.A."/>
            <person name="Rieger T.T."/>
            <person name="Ritchie M.G."/>
            <person name="Robin C."/>
            <person name="Rogers Y.H."/>
            <person name="Rohde C."/>
            <person name="Rozas J."/>
            <person name="Rubenfield M.J."/>
            <person name="Ruiz A."/>
            <person name="Russo S."/>
            <person name="Salzberg S.L."/>
            <person name="Sanchez-Gracia A."/>
            <person name="Saranga D.J."/>
            <person name="Sato H."/>
            <person name="Schaeffer S.W."/>
            <person name="Schatz M.C."/>
            <person name="Schlenke T."/>
            <person name="Schwartz R."/>
            <person name="Segarra C."/>
            <person name="Singh R.S."/>
            <person name="Sirot L."/>
            <person name="Sirota M."/>
            <person name="Sisneros N.B."/>
            <person name="Smith C.D."/>
            <person name="Smith T.F."/>
            <person name="Spieth J."/>
            <person name="Stage D.E."/>
            <person name="Stark A."/>
            <person name="Stephan W."/>
            <person name="Strausberg R.L."/>
            <person name="Strempel S."/>
            <person name="Sturgill D."/>
            <person name="Sutton G."/>
            <person name="Sutton G.G."/>
            <person name="Tao W."/>
            <person name="Teichmann S."/>
            <person name="Tobari Y.N."/>
            <person name="Tomimura Y."/>
            <person name="Tsolas J.M."/>
            <person name="Valente V.L."/>
            <person name="Venter E."/>
            <person name="Venter J.C."/>
            <person name="Vicario S."/>
            <person name="Vieira F.G."/>
            <person name="Vilella A.J."/>
            <person name="Villasante A."/>
            <person name="Walenz B."/>
            <person name="Wang J."/>
            <person name="Wasserman M."/>
            <person name="Watts T."/>
            <person name="Wilson D."/>
            <person name="Wilson R.K."/>
            <person name="Wing R.A."/>
            <person name="Wolfner M.F."/>
            <person name="Wong A."/>
            <person name="Wong G.K."/>
            <person name="Wu C.I."/>
            <person name="Wu G."/>
            <person name="Yamamoto D."/>
            <person name="Yang H.P."/>
            <person name="Yang S.P."/>
            <person name="Yorke J.A."/>
            <person name="Yoshida K."/>
            <person name="Zdobnov E."/>
            <person name="Zhang P."/>
            <person name="Zhang Y."/>
            <person name="Zimin A.V."/>
            <person name="Baldwin J."/>
            <person name="Abdouelleil A."/>
            <person name="Abdulkadir J."/>
            <person name="Abebe A."/>
            <person name="Abera B."/>
            <person name="Abreu J."/>
            <person name="Acer S.C."/>
            <person name="Aftuck L."/>
            <person name="Alexander A."/>
            <person name="An P."/>
            <person name="Anderson E."/>
            <person name="Anderson S."/>
            <person name="Arachi H."/>
            <person name="Azer M."/>
            <person name="Bachantsang P."/>
            <person name="Barry A."/>
            <person name="Bayul T."/>
            <person name="Berlin A."/>
            <person name="Bessette D."/>
            <person name="Bloom T."/>
            <person name="Blye J."/>
            <person name="Boguslavskiy L."/>
            <person name="Bonnet C."/>
            <person name="Boukhgalter B."/>
            <person name="Bourzgui I."/>
            <person name="Brown A."/>
            <person name="Cahill P."/>
            <person name="Channer S."/>
            <person name="Cheshatsang Y."/>
            <person name="Chuda L."/>
            <person name="Citroen M."/>
            <person name="Collymore A."/>
            <person name="Cooke P."/>
            <person name="Costello M."/>
            <person name="D'Aco K."/>
            <person name="Daza R."/>
            <person name="De Haan G."/>
            <person name="DeGray S."/>
            <person name="DeMaso C."/>
            <person name="Dhargay N."/>
            <person name="Dooley K."/>
            <person name="Dooley E."/>
            <person name="Doricent M."/>
            <person name="Dorje P."/>
            <person name="Dorjee K."/>
            <person name="Dupes A."/>
            <person name="Elong R."/>
            <person name="Falk J."/>
            <person name="Farina A."/>
            <person name="Faro S."/>
            <person name="Ferguson D."/>
            <person name="Fisher S."/>
            <person name="Foley C.D."/>
            <person name="Franke A."/>
            <person name="Friedrich D."/>
            <person name="Gadbois L."/>
            <person name="Gearin G."/>
            <person name="Gearin C.R."/>
            <person name="Giannoukos G."/>
            <person name="Goode T."/>
            <person name="Graham J."/>
            <person name="Grandbois E."/>
            <person name="Grewal S."/>
            <person name="Gyaltsen K."/>
            <person name="Hafez N."/>
            <person name="Hagos B."/>
            <person name="Hall J."/>
            <person name="Henson C."/>
            <person name="Hollinger A."/>
            <person name="Honan T."/>
            <person name="Huard M.D."/>
            <person name="Hughes L."/>
            <person name="Hurhula B."/>
            <person name="Husby M.E."/>
            <person name="Kamat A."/>
            <person name="Kanga B."/>
            <person name="Kashin S."/>
            <person name="Khazanovich D."/>
            <person name="Kisner P."/>
            <person name="Lance K."/>
            <person name="Lara M."/>
            <person name="Lee W."/>
            <person name="Lennon N."/>
            <person name="Letendre F."/>
            <person name="LeVine R."/>
            <person name="Lipovsky A."/>
            <person name="Liu X."/>
            <person name="Liu J."/>
            <person name="Liu S."/>
            <person name="Lokyitsang T."/>
            <person name="Lokyitsang Y."/>
            <person name="Lubonja R."/>
            <person name="Lui A."/>
            <person name="MacDonald P."/>
            <person name="Magnisalis V."/>
            <person name="Maru K."/>
            <person name="Matthews C."/>
            <person name="McCusker W."/>
            <person name="McDonough S."/>
            <person name="Mehta T."/>
            <person name="Meldrim J."/>
            <person name="Meneus L."/>
            <person name="Mihai O."/>
            <person name="Mihalev A."/>
            <person name="Mihova T."/>
            <person name="Mittelman R."/>
            <person name="Mlenga V."/>
            <person name="Montmayeur A."/>
            <person name="Mulrain L."/>
            <person name="Navidi A."/>
            <person name="Naylor J."/>
            <person name="Negash T."/>
            <person name="Nguyen T."/>
            <person name="Nguyen N."/>
            <person name="Nicol R."/>
            <person name="Norbu C."/>
            <person name="Norbu N."/>
            <person name="Novod N."/>
            <person name="O'Neill B."/>
            <person name="Osman S."/>
            <person name="Markiewicz E."/>
            <person name="Oyono O.L."/>
            <person name="Patti C."/>
            <person name="Phunkhang P."/>
            <person name="Pierre F."/>
            <person name="Priest M."/>
            <person name="Raghuraman S."/>
            <person name="Rege F."/>
            <person name="Reyes R."/>
            <person name="Rise C."/>
            <person name="Rogov P."/>
            <person name="Ross K."/>
            <person name="Ryan E."/>
            <person name="Settipalli S."/>
            <person name="Shea T."/>
            <person name="Sherpa N."/>
            <person name="Shi L."/>
            <person name="Shih D."/>
            <person name="Sparrow T."/>
            <person name="Spaulding J."/>
            <person name="Stalker J."/>
            <person name="Stange-Thomann N."/>
            <person name="Stavropoulos S."/>
            <person name="Stone C."/>
            <person name="Strader C."/>
            <person name="Tesfaye S."/>
            <person name="Thomson T."/>
            <person name="Thoulutsang Y."/>
            <person name="Thoulutsang D."/>
            <person name="Topham K."/>
            <person name="Topping I."/>
            <person name="Tsamla T."/>
            <person name="Vassiliev H."/>
            <person name="Vo A."/>
            <person name="Wangchuk T."/>
            <person name="Wangdi T."/>
            <person name="Weiand M."/>
            <person name="Wilkinson J."/>
            <person name="Wilson A."/>
            <person name="Yadav S."/>
            <person name="Young G."/>
            <person name="Yu Q."/>
            <person name="Zembek L."/>
            <person name="Zhong D."/>
            <person name="Zimmer A."/>
            <person name="Zwirko Z."/>
            <person name="Jaffe D.B."/>
            <person name="Alvarez P."/>
            <person name="Brockman W."/>
            <person name="Butler J."/>
            <person name="Chin C."/>
            <person name="Gnerre S."/>
            <person name="Grabherr M."/>
            <person name="Kleber M."/>
            <person name="Mauceli E."/>
            <person name="MacCallum I."/>
        </authorList>
    </citation>
    <scope>NUCLEOTIDE SEQUENCE [LARGE SCALE GENOMIC DNA]</scope>
    <source>
        <strain evidence="4">Tucson 15287-2541.00</strain>
    </source>
</reference>
<dbReference type="HOGENOM" id="CLU_622991_0_0_1"/>
<proteinExistence type="predicted"/>
<gene>
    <name evidence="3" type="primary">Dgri\GH12631</name>
    <name evidence="3" type="ORF">Dgri_GH12631</name>
</gene>